<name>T0Z4A6_9ZZZZ</name>
<keyword evidence="2" id="KW-0520">NAD</keyword>
<evidence type="ECO:0000313" key="3">
    <source>
        <dbReference type="EMBL" id="EQD42786.1"/>
    </source>
</evidence>
<sequence>MKEEVKDIHIKKGMKVTELISSMAKMGGFSGQNMVNGVNIVDDMLKDKASFNFLSFPADIVATGLRGVLAGMVKHFDAIITTCGTLDHDIARAFKGKYSVGAFEADDARLHQLGIYRLGNVFIENKEYGLKLEESFNEIMGKIYSIKGHKTEFSPTELLSEFGKYIPDENSILRQAYLHKVPVFVPGIVDGAFGTQLAIFSQDHDFKMNLLKDELLLSDISFDHKVTGALMMGGGISKHHVIWWNQFKGGLDYAVYVTTATQFDGSLSGARLTEAVSWGKIKEKAKYVTVDGDVTIILPVMAAALGLS</sequence>
<reference evidence="3" key="2">
    <citation type="journal article" date="2014" name="ISME J.">
        <title>Microbial stratification in low pH oxic and suboxic macroscopic growths along an acid mine drainage.</title>
        <authorList>
            <person name="Mendez-Garcia C."/>
            <person name="Mesa V."/>
            <person name="Sprenger R.R."/>
            <person name="Richter M."/>
            <person name="Diez M.S."/>
            <person name="Solano J."/>
            <person name="Bargiela R."/>
            <person name="Golyshina O.V."/>
            <person name="Manteca A."/>
            <person name="Ramos J.L."/>
            <person name="Gallego J.R."/>
            <person name="Llorente I."/>
            <person name="Martins Dos Santos V.A."/>
            <person name="Jensen O.N."/>
            <person name="Pelaez A.I."/>
            <person name="Sanchez J."/>
            <person name="Ferrer M."/>
        </authorList>
    </citation>
    <scope>NUCLEOTIDE SEQUENCE</scope>
</reference>
<keyword evidence="3" id="KW-0808">Transferase</keyword>
<dbReference type="EMBL" id="AUZZ01007346">
    <property type="protein sequence ID" value="EQD42786.1"/>
    <property type="molecule type" value="Genomic_DNA"/>
</dbReference>
<dbReference type="Pfam" id="PF01916">
    <property type="entry name" value="DS"/>
    <property type="match status" value="1"/>
</dbReference>
<gene>
    <name evidence="3" type="ORF">B2A_10180</name>
</gene>
<evidence type="ECO:0000256" key="2">
    <source>
        <dbReference type="ARBA" id="ARBA00023027"/>
    </source>
</evidence>
<comment type="caution">
    <text evidence="3">The sequence shown here is derived from an EMBL/GenBank/DDBJ whole genome shotgun (WGS) entry which is preliminary data.</text>
</comment>
<dbReference type="PANTHER" id="PTHR11703:SF0">
    <property type="entry name" value="DEOXYHYPUSINE SYNTHASE"/>
    <property type="match status" value="1"/>
</dbReference>
<organism evidence="3">
    <name type="scientific">mine drainage metagenome</name>
    <dbReference type="NCBI Taxonomy" id="410659"/>
    <lineage>
        <taxon>unclassified sequences</taxon>
        <taxon>metagenomes</taxon>
        <taxon>ecological metagenomes</taxon>
    </lineage>
</organism>
<proteinExistence type="inferred from homology"/>
<dbReference type="AlphaFoldDB" id="T0Z4A6"/>
<dbReference type="InterPro" id="IPR002773">
    <property type="entry name" value="Deoxyhypusine_synthase"/>
</dbReference>
<comment type="similarity">
    <text evidence="1">Belongs to the deoxyhypusine synthase family.</text>
</comment>
<accession>T0Z4A6</accession>
<dbReference type="NCBIfam" id="NF002294">
    <property type="entry name" value="PRK01221.1"/>
    <property type="match status" value="1"/>
</dbReference>
<dbReference type="InterPro" id="IPR036982">
    <property type="entry name" value="Deoxyhypusine_synthase_sf"/>
</dbReference>
<dbReference type="SUPFAM" id="SSF52467">
    <property type="entry name" value="DHS-like NAD/FAD-binding domain"/>
    <property type="match status" value="1"/>
</dbReference>
<dbReference type="InterPro" id="IPR029035">
    <property type="entry name" value="DHS-like_NAD/FAD-binding_dom"/>
</dbReference>
<dbReference type="GO" id="GO:0005737">
    <property type="term" value="C:cytoplasm"/>
    <property type="evidence" value="ECO:0007669"/>
    <property type="project" value="TreeGrafter"/>
</dbReference>
<evidence type="ECO:0000256" key="1">
    <source>
        <dbReference type="ARBA" id="ARBA00009892"/>
    </source>
</evidence>
<dbReference type="PANTHER" id="PTHR11703">
    <property type="entry name" value="DEOXYHYPUSINE SYNTHASE"/>
    <property type="match status" value="1"/>
</dbReference>
<dbReference type="EC" id="2.5.-.-" evidence="3"/>
<protein>
    <submittedName>
        <fullName evidence="3">Deoxyhypusine synthase</fullName>
        <ecNumber evidence="3">2.5.-.-</ecNumber>
    </submittedName>
</protein>
<dbReference type="GO" id="GO:0034038">
    <property type="term" value="F:deoxyhypusine synthase activity"/>
    <property type="evidence" value="ECO:0007669"/>
    <property type="project" value="TreeGrafter"/>
</dbReference>
<dbReference type="Gene3D" id="3.40.910.10">
    <property type="entry name" value="Deoxyhypusine synthase"/>
    <property type="match status" value="1"/>
</dbReference>
<reference evidence="3" key="1">
    <citation type="submission" date="2013-08" db="EMBL/GenBank/DDBJ databases">
        <authorList>
            <person name="Mendez C."/>
            <person name="Richter M."/>
            <person name="Ferrer M."/>
            <person name="Sanchez J."/>
        </authorList>
    </citation>
    <scope>NUCLEOTIDE SEQUENCE</scope>
</reference>